<dbReference type="NCBIfam" id="TIGR00619">
    <property type="entry name" value="sbcd"/>
    <property type="match status" value="1"/>
</dbReference>
<dbReference type="PANTHER" id="PTHR30337:SF0">
    <property type="entry name" value="NUCLEASE SBCCD SUBUNIT D"/>
    <property type="match status" value="1"/>
</dbReference>
<dbReference type="InterPro" id="IPR004843">
    <property type="entry name" value="Calcineurin-like_PHP"/>
</dbReference>
<comment type="similarity">
    <text evidence="1 7">Belongs to the SbcD family.</text>
</comment>
<dbReference type="AlphaFoldDB" id="A0A8E2VKM7"/>
<proteinExistence type="inferred from homology"/>
<comment type="subunit">
    <text evidence="2 7">Heterodimer of SbcC and SbcD.</text>
</comment>
<evidence type="ECO:0000256" key="6">
    <source>
        <dbReference type="ARBA" id="ARBA00022839"/>
    </source>
</evidence>
<dbReference type="Gene3D" id="3.60.21.10">
    <property type="match status" value="1"/>
</dbReference>
<dbReference type="InterPro" id="IPR050535">
    <property type="entry name" value="DNA_Repair-Maintenance_Comp"/>
</dbReference>
<evidence type="ECO:0000259" key="9">
    <source>
        <dbReference type="Pfam" id="PF12320"/>
    </source>
</evidence>
<evidence type="ECO:0000256" key="2">
    <source>
        <dbReference type="ARBA" id="ARBA00011322"/>
    </source>
</evidence>
<dbReference type="Pfam" id="PF00149">
    <property type="entry name" value="Metallophos"/>
    <property type="match status" value="1"/>
</dbReference>
<dbReference type="EMBL" id="QAYC01000007">
    <property type="protein sequence ID" value="PTW49615.1"/>
    <property type="molecule type" value="Genomic_DNA"/>
</dbReference>
<keyword evidence="7" id="KW-0235">DNA replication</keyword>
<dbReference type="GO" id="GO:0006310">
    <property type="term" value="P:DNA recombination"/>
    <property type="evidence" value="ECO:0007669"/>
    <property type="project" value="UniProtKB-KW"/>
</dbReference>
<keyword evidence="5 7" id="KW-0378">Hydrolase</keyword>
<reference evidence="10 11" key="1">
    <citation type="submission" date="2018-04" db="EMBL/GenBank/DDBJ databases">
        <title>Genomic Encyclopedia of Archaeal and Bacterial Type Strains, Phase II (KMG-II): from individual species to whole genera.</title>
        <authorList>
            <person name="Goeker M."/>
        </authorList>
    </citation>
    <scope>NUCLEOTIDE SEQUENCE [LARGE SCALE GENOMIC DNA]</scope>
    <source>
        <strain evidence="10 11">DSM 19783</strain>
    </source>
</reference>
<evidence type="ECO:0000313" key="10">
    <source>
        <dbReference type="EMBL" id="PTW49615.1"/>
    </source>
</evidence>
<keyword evidence="7" id="KW-0255">Endonuclease</keyword>
<dbReference type="InterPro" id="IPR041796">
    <property type="entry name" value="Mre11_N"/>
</dbReference>
<dbReference type="RefSeq" id="WP_108027255.1">
    <property type="nucleotide sequence ID" value="NZ_QAYC01000007.1"/>
</dbReference>
<dbReference type="CDD" id="cd00840">
    <property type="entry name" value="MPP_Mre11_N"/>
    <property type="match status" value="1"/>
</dbReference>
<accession>A0A8E2VKM7</accession>
<dbReference type="PANTHER" id="PTHR30337">
    <property type="entry name" value="COMPONENT OF ATP-DEPENDENT DSDNA EXONUCLEASE"/>
    <property type="match status" value="1"/>
</dbReference>
<sequence>MRLLHTADLHLGRQFNGISLEPDHAAVLDQIAAAVAEHAVDALVIAGDVFDRAAPPASAVRQFNAFLARVRAETGAAVVMIAGNHDSGDRIEAMSVMTDTARALIRGTVAAEEPPLILEDAHGPVAISALPFAWEYAAREAFGDESLASPEDVMRAQIAAARAALPEGARWVIAAHGTVAGASVSEAERPLARIGGVETVGAELFDGAQYVALGHLHRPQSAGRPEVRYAGAPLAFGFDEAGEEKSMSLVEIDGVGEVRIAPIPFRPIRGVRVIEGRHADLLKLPLSTDFLRVVLTDEAPVIDAMRRLRAVFPNACDLAYAREMQAPEVKALGGAPRGLDDPLAVIGDFLTQLRGEGPDAAELAAILATLDGLRGREEEA</sequence>
<comment type="function">
    <text evidence="7">SbcCD cleaves DNA hairpin structures. These structures can inhibit DNA replication and are intermediates in certain DNA recombination reactions. The complex acts as a 3'-&gt;5' double strand exonuclease that can open hairpins. It also has a 5' single-strand endonuclease activity.</text>
</comment>
<feature type="domain" description="Nuclease SbcCD subunit D C-terminal" evidence="9">
    <location>
        <begin position="269"/>
        <end position="350"/>
    </location>
</feature>
<dbReference type="GO" id="GO:0004519">
    <property type="term" value="F:endonuclease activity"/>
    <property type="evidence" value="ECO:0007669"/>
    <property type="project" value="UniProtKB-KW"/>
</dbReference>
<keyword evidence="7" id="KW-0233">DNA recombination</keyword>
<dbReference type="InterPro" id="IPR004593">
    <property type="entry name" value="SbcD"/>
</dbReference>
<dbReference type="InterPro" id="IPR026843">
    <property type="entry name" value="SbcD_C"/>
</dbReference>
<organism evidence="10 11">
    <name type="scientific">Rhodovulum kholense</name>
    <dbReference type="NCBI Taxonomy" id="453584"/>
    <lineage>
        <taxon>Bacteria</taxon>
        <taxon>Pseudomonadati</taxon>
        <taxon>Pseudomonadota</taxon>
        <taxon>Alphaproteobacteria</taxon>
        <taxon>Rhodobacterales</taxon>
        <taxon>Paracoccaceae</taxon>
        <taxon>Rhodovulum</taxon>
    </lineage>
</organism>
<evidence type="ECO:0000313" key="11">
    <source>
        <dbReference type="Proteomes" id="UP000244037"/>
    </source>
</evidence>
<evidence type="ECO:0000256" key="5">
    <source>
        <dbReference type="ARBA" id="ARBA00022801"/>
    </source>
</evidence>
<dbReference type="SUPFAM" id="SSF56300">
    <property type="entry name" value="Metallo-dependent phosphatases"/>
    <property type="match status" value="1"/>
</dbReference>
<keyword evidence="4 7" id="KW-0540">Nuclease</keyword>
<keyword evidence="6 7" id="KW-0269">Exonuclease</keyword>
<dbReference type="Proteomes" id="UP000244037">
    <property type="component" value="Unassembled WGS sequence"/>
</dbReference>
<name>A0A8E2VKM7_9RHOB</name>
<dbReference type="GO" id="GO:0006260">
    <property type="term" value="P:DNA replication"/>
    <property type="evidence" value="ECO:0007669"/>
    <property type="project" value="UniProtKB-KW"/>
</dbReference>
<evidence type="ECO:0000256" key="7">
    <source>
        <dbReference type="RuleBase" id="RU363069"/>
    </source>
</evidence>
<dbReference type="Pfam" id="PF12320">
    <property type="entry name" value="SbcD_C"/>
    <property type="match status" value="1"/>
</dbReference>
<protein>
    <recommendedName>
        <fullName evidence="3 7">Nuclease SbcCD subunit D</fullName>
    </recommendedName>
</protein>
<dbReference type="GO" id="GO:0008408">
    <property type="term" value="F:3'-5' exonuclease activity"/>
    <property type="evidence" value="ECO:0007669"/>
    <property type="project" value="InterPro"/>
</dbReference>
<dbReference type="OrthoDB" id="9773856at2"/>
<evidence type="ECO:0000256" key="3">
    <source>
        <dbReference type="ARBA" id="ARBA00013365"/>
    </source>
</evidence>
<evidence type="ECO:0000259" key="8">
    <source>
        <dbReference type="Pfam" id="PF00149"/>
    </source>
</evidence>
<evidence type="ECO:0000256" key="1">
    <source>
        <dbReference type="ARBA" id="ARBA00010555"/>
    </source>
</evidence>
<keyword evidence="11" id="KW-1185">Reference proteome</keyword>
<gene>
    <name evidence="7" type="primary">sbcD</name>
    <name evidence="10" type="ORF">C8N38_107137</name>
</gene>
<comment type="caution">
    <text evidence="10">The sequence shown here is derived from an EMBL/GenBank/DDBJ whole genome shotgun (WGS) entry which is preliminary data.</text>
</comment>
<dbReference type="InterPro" id="IPR029052">
    <property type="entry name" value="Metallo-depent_PP-like"/>
</dbReference>
<feature type="domain" description="Calcineurin-like phosphoesterase" evidence="8">
    <location>
        <begin position="1"/>
        <end position="90"/>
    </location>
</feature>
<evidence type="ECO:0000256" key="4">
    <source>
        <dbReference type="ARBA" id="ARBA00022722"/>
    </source>
</evidence>